<evidence type="ECO:0000313" key="1">
    <source>
        <dbReference type="EMBL" id="PWN48908.1"/>
    </source>
</evidence>
<organism evidence="1 2">
    <name type="scientific">Violaceomyces palustris</name>
    <dbReference type="NCBI Taxonomy" id="1673888"/>
    <lineage>
        <taxon>Eukaryota</taxon>
        <taxon>Fungi</taxon>
        <taxon>Dikarya</taxon>
        <taxon>Basidiomycota</taxon>
        <taxon>Ustilaginomycotina</taxon>
        <taxon>Ustilaginomycetes</taxon>
        <taxon>Violaceomycetales</taxon>
        <taxon>Violaceomycetaceae</taxon>
        <taxon>Violaceomyces</taxon>
    </lineage>
</organism>
<dbReference type="EMBL" id="KZ820125">
    <property type="protein sequence ID" value="PWN48908.1"/>
    <property type="molecule type" value="Genomic_DNA"/>
</dbReference>
<name>A0ACD0NST8_9BASI</name>
<protein>
    <submittedName>
        <fullName evidence="1">DNA glycosylase</fullName>
    </submittedName>
</protein>
<reference evidence="1 2" key="1">
    <citation type="journal article" date="2018" name="Mol. Biol. Evol.">
        <title>Broad Genomic Sampling Reveals a Smut Pathogenic Ancestry of the Fungal Clade Ustilaginomycotina.</title>
        <authorList>
            <person name="Kijpornyongpan T."/>
            <person name="Mondo S.J."/>
            <person name="Barry K."/>
            <person name="Sandor L."/>
            <person name="Lee J."/>
            <person name="Lipzen A."/>
            <person name="Pangilinan J."/>
            <person name="LaButti K."/>
            <person name="Hainaut M."/>
            <person name="Henrissat B."/>
            <person name="Grigoriev I.V."/>
            <person name="Spatafora J.W."/>
            <person name="Aime M.C."/>
        </authorList>
    </citation>
    <scope>NUCLEOTIDE SEQUENCE [LARGE SCALE GENOMIC DNA]</scope>
    <source>
        <strain evidence="1 2">SA 807</strain>
    </source>
</reference>
<accession>A0ACD0NST8</accession>
<sequence length="477" mass="53100">MPETERESKSSLPPQFADLYSYPSSRAPTGKDHNESHSSPSRSSERLRKRRGDLARSTLGQNDAIHISRRDDAGGVGDRGIAGDPLNRVEVVISRLDGDGHCGNRGGRTKRKSPAVPTSEKTDKAKKKKGKRIKRGVDDPNSEQGSKYSHLSFIPDHFGENLDIMFCGINPGVRSSTMGHHFSHPTNHFYPSLHMAGITARRMTFREDHTFPSLSPFSLGLTNLAPRPTAESGELTGQELKQGVPLLLEKVRKWRPKIVCFVGKGIANVFMATLKSEGHISSKRPPEVRTSKARSIKVEDAEVKELADDLESGKGNKQETEEGKPEKPKQNFVEVAVPKSMILSWKNLDDQPMHEATTEVDHQRDSQREKIQSYGLLPVILPHPDGDTGSGKSRRYGTLFFVTPSTSARVTTHFVEDKARIMKYLRLLARSLVLRDLGGEATVKKEEDDPHAYDLDGEAREEALETYKVALEMIHNM</sequence>
<keyword evidence="2" id="KW-1185">Reference proteome</keyword>
<evidence type="ECO:0000313" key="2">
    <source>
        <dbReference type="Proteomes" id="UP000245626"/>
    </source>
</evidence>
<proteinExistence type="predicted"/>
<dbReference type="Proteomes" id="UP000245626">
    <property type="component" value="Unassembled WGS sequence"/>
</dbReference>
<gene>
    <name evidence="1" type="ORF">IE53DRAFT_388875</name>
</gene>